<protein>
    <recommendedName>
        <fullName evidence="4">CNH domain-containing protein</fullName>
    </recommendedName>
</protein>
<keyword evidence="1" id="KW-0344">Guanine-nucleotide releasing factor</keyword>
<gene>
    <name evidence="2" type="ORF">OESDEN_18042</name>
</gene>
<dbReference type="GO" id="GO:0030036">
    <property type="term" value="P:actin cytoskeleton organization"/>
    <property type="evidence" value="ECO:0007669"/>
    <property type="project" value="TreeGrafter"/>
</dbReference>
<accession>A0A0B1SEE8</accession>
<dbReference type="AlphaFoldDB" id="A0A0B1SEE8"/>
<sequence>MCQVGRRLILASGHQIHAIDTEDSGWKTPVDILPPSESLCLMTSSGSTLFCCGRKSTEIHVVDAFSLKALNRFGITACVRTQLAAREDIIREHKMGCLRISCITVVTSQLWIGTSAGLVISTPLHCAKTQPNPPLTGNVPSERV</sequence>
<dbReference type="PANTHER" id="PTHR12877">
    <property type="entry name" value="RHO GUANINE NUCLEOTIDE EXCHANGE FACTOR"/>
    <property type="match status" value="1"/>
</dbReference>
<dbReference type="InterPro" id="IPR039919">
    <property type="entry name" value="ARHGEF10/ARHGEF17"/>
</dbReference>
<evidence type="ECO:0008006" key="4">
    <source>
        <dbReference type="Google" id="ProtNLM"/>
    </source>
</evidence>
<evidence type="ECO:0000313" key="3">
    <source>
        <dbReference type="Proteomes" id="UP000053660"/>
    </source>
</evidence>
<dbReference type="OrthoDB" id="6262249at2759"/>
<dbReference type="PANTHER" id="PTHR12877:SF15">
    <property type="entry name" value="RHO GUANINE NUCLEOTIDE EXCHANGE FACTOR 17"/>
    <property type="match status" value="1"/>
</dbReference>
<dbReference type="GO" id="GO:0005085">
    <property type="term" value="F:guanyl-nucleotide exchange factor activity"/>
    <property type="evidence" value="ECO:0007669"/>
    <property type="project" value="UniProtKB-KW"/>
</dbReference>
<keyword evidence="3" id="KW-1185">Reference proteome</keyword>
<evidence type="ECO:0000313" key="2">
    <source>
        <dbReference type="EMBL" id="KHJ82266.1"/>
    </source>
</evidence>
<organism evidence="2 3">
    <name type="scientific">Oesophagostomum dentatum</name>
    <name type="common">Nodular worm</name>
    <dbReference type="NCBI Taxonomy" id="61180"/>
    <lineage>
        <taxon>Eukaryota</taxon>
        <taxon>Metazoa</taxon>
        <taxon>Ecdysozoa</taxon>
        <taxon>Nematoda</taxon>
        <taxon>Chromadorea</taxon>
        <taxon>Rhabditida</taxon>
        <taxon>Rhabditina</taxon>
        <taxon>Rhabditomorpha</taxon>
        <taxon>Strongyloidea</taxon>
        <taxon>Strongylidae</taxon>
        <taxon>Oesophagostomum</taxon>
    </lineage>
</organism>
<dbReference type="EMBL" id="KN580811">
    <property type="protein sequence ID" value="KHJ82266.1"/>
    <property type="molecule type" value="Genomic_DNA"/>
</dbReference>
<name>A0A0B1SEE8_OESDE</name>
<reference evidence="2 3" key="1">
    <citation type="submission" date="2014-03" db="EMBL/GenBank/DDBJ databases">
        <title>Draft genome of the hookworm Oesophagostomum dentatum.</title>
        <authorList>
            <person name="Mitreva M."/>
        </authorList>
    </citation>
    <scope>NUCLEOTIDE SEQUENCE [LARGE SCALE GENOMIC DNA]</scope>
    <source>
        <strain evidence="2 3">OD-Hann</strain>
    </source>
</reference>
<dbReference type="Proteomes" id="UP000053660">
    <property type="component" value="Unassembled WGS sequence"/>
</dbReference>
<evidence type="ECO:0000256" key="1">
    <source>
        <dbReference type="ARBA" id="ARBA00022658"/>
    </source>
</evidence>
<proteinExistence type="predicted"/>